<organism evidence="6 7">
    <name type="scientific">Panagrolaimus superbus</name>
    <dbReference type="NCBI Taxonomy" id="310955"/>
    <lineage>
        <taxon>Eukaryota</taxon>
        <taxon>Metazoa</taxon>
        <taxon>Ecdysozoa</taxon>
        <taxon>Nematoda</taxon>
        <taxon>Chromadorea</taxon>
        <taxon>Rhabditida</taxon>
        <taxon>Tylenchina</taxon>
        <taxon>Panagrolaimomorpha</taxon>
        <taxon>Panagrolaimoidea</taxon>
        <taxon>Panagrolaimidae</taxon>
        <taxon>Panagrolaimus</taxon>
    </lineage>
</organism>
<dbReference type="InterPro" id="IPR036942">
    <property type="entry name" value="Beta-barrel_TonB_sf"/>
</dbReference>
<evidence type="ECO:0000256" key="4">
    <source>
        <dbReference type="ARBA" id="ARBA00023136"/>
    </source>
</evidence>
<dbReference type="Gene3D" id="2.40.170.20">
    <property type="entry name" value="TonB-dependent receptor, beta-barrel domain"/>
    <property type="match status" value="1"/>
</dbReference>
<keyword evidence="4" id="KW-0472">Membrane</keyword>
<evidence type="ECO:0000256" key="5">
    <source>
        <dbReference type="ARBA" id="ARBA00023237"/>
    </source>
</evidence>
<dbReference type="SUPFAM" id="SSF56935">
    <property type="entry name" value="Porins"/>
    <property type="match status" value="1"/>
</dbReference>
<keyword evidence="6" id="KW-1185">Reference proteome</keyword>
<protein>
    <submittedName>
        <fullName evidence="7">TonB-dependent receptor-like beta-barrel domain-containing protein</fullName>
    </submittedName>
</protein>
<keyword evidence="3" id="KW-0812">Transmembrane</keyword>
<dbReference type="PANTHER" id="PTHR47234">
    <property type="match status" value="1"/>
</dbReference>
<accession>A0A914Y450</accession>
<sequence>MWYYDNFAKVRGDVSVGWAISKFTTTVYANYVGSTPNYLAYTGRSYDYVHSSGAKAGKWGSYTTYNMSLNYQAQDDLTLSLMVNNVFNKMPEGQRYNYPGNESTPFNDGFYSVYGRQISAQVKYDF</sequence>
<keyword evidence="5" id="KW-0998">Cell outer membrane</keyword>
<evidence type="ECO:0000256" key="2">
    <source>
        <dbReference type="ARBA" id="ARBA00022448"/>
    </source>
</evidence>
<dbReference type="InterPro" id="IPR039426">
    <property type="entry name" value="TonB-dep_rcpt-like"/>
</dbReference>
<reference evidence="7" key="1">
    <citation type="submission" date="2022-11" db="UniProtKB">
        <authorList>
            <consortium name="WormBaseParasite"/>
        </authorList>
    </citation>
    <scope>IDENTIFICATION</scope>
</reference>
<evidence type="ECO:0000313" key="7">
    <source>
        <dbReference type="WBParaSite" id="PSU_v2.g14977.t1"/>
    </source>
</evidence>
<evidence type="ECO:0000313" key="6">
    <source>
        <dbReference type="Proteomes" id="UP000887577"/>
    </source>
</evidence>
<dbReference type="PANTHER" id="PTHR47234:SF3">
    <property type="entry name" value="SECRETIN_TONB SHORT N-TERMINAL DOMAIN-CONTAINING PROTEIN"/>
    <property type="match status" value="1"/>
</dbReference>
<evidence type="ECO:0000256" key="3">
    <source>
        <dbReference type="ARBA" id="ARBA00022692"/>
    </source>
</evidence>
<dbReference type="Proteomes" id="UP000887577">
    <property type="component" value="Unplaced"/>
</dbReference>
<keyword evidence="2" id="KW-0813">Transport</keyword>
<dbReference type="WBParaSite" id="PSU_v2.g14977.t1">
    <property type="protein sequence ID" value="PSU_v2.g14977.t1"/>
    <property type="gene ID" value="PSU_v2.g14977"/>
</dbReference>
<proteinExistence type="predicted"/>
<dbReference type="AlphaFoldDB" id="A0A914Y450"/>
<evidence type="ECO:0000256" key="1">
    <source>
        <dbReference type="ARBA" id="ARBA00004571"/>
    </source>
</evidence>
<name>A0A914Y450_9BILA</name>
<comment type="subcellular location">
    <subcellularLocation>
        <location evidence="1">Cell outer membrane</location>
        <topology evidence="1">Multi-pass membrane protein</topology>
    </subcellularLocation>
</comment>
<dbReference type="PROSITE" id="PS52016">
    <property type="entry name" value="TONB_DEPENDENT_REC_3"/>
    <property type="match status" value="1"/>
</dbReference>